<dbReference type="Proteomes" id="UP000504603">
    <property type="component" value="Unplaced"/>
</dbReference>
<dbReference type="OrthoDB" id="1903982at2759"/>
<dbReference type="InterPro" id="IPR006044">
    <property type="entry name" value="11S_seedstore_pln"/>
</dbReference>
<keyword evidence="3" id="KW-0708">Seed storage protein</keyword>
<feature type="chain" id="PRO_5027106680" evidence="5">
    <location>
        <begin position="27"/>
        <end position="461"/>
    </location>
</feature>
<proteinExistence type="inferred from homology"/>
<dbReference type="GeneID" id="111022729"/>
<dbReference type="PANTHER" id="PTHR31189:SF54">
    <property type="entry name" value="11S GLOBULIN SEED STORAGE PROTEIN 2-LIKE"/>
    <property type="match status" value="1"/>
</dbReference>
<dbReference type="CDD" id="cd02242">
    <property type="entry name" value="cupin_11S_legumin_N"/>
    <property type="match status" value="1"/>
</dbReference>
<dbReference type="PRINTS" id="PR00439">
    <property type="entry name" value="11SGLOBULIN"/>
</dbReference>
<keyword evidence="7" id="KW-1185">Reference proteome</keyword>
<keyword evidence="2" id="KW-0758">Storage protein</keyword>
<dbReference type="InterPro" id="IPR006045">
    <property type="entry name" value="Cupin_1"/>
</dbReference>
<feature type="domain" description="Cupin type-1" evidence="6">
    <location>
        <begin position="46"/>
        <end position="243"/>
    </location>
</feature>
<organism evidence="7 8">
    <name type="scientific">Momordica charantia</name>
    <name type="common">Bitter gourd</name>
    <name type="synonym">Balsam pear</name>
    <dbReference type="NCBI Taxonomy" id="3673"/>
    <lineage>
        <taxon>Eukaryota</taxon>
        <taxon>Viridiplantae</taxon>
        <taxon>Streptophyta</taxon>
        <taxon>Embryophyta</taxon>
        <taxon>Tracheophyta</taxon>
        <taxon>Spermatophyta</taxon>
        <taxon>Magnoliopsida</taxon>
        <taxon>eudicotyledons</taxon>
        <taxon>Gunneridae</taxon>
        <taxon>Pentapetalae</taxon>
        <taxon>rosids</taxon>
        <taxon>fabids</taxon>
        <taxon>Cucurbitales</taxon>
        <taxon>Cucurbitaceae</taxon>
        <taxon>Momordiceae</taxon>
        <taxon>Momordica</taxon>
    </lineage>
</organism>
<evidence type="ECO:0000256" key="4">
    <source>
        <dbReference type="ARBA" id="ARBA00023157"/>
    </source>
</evidence>
<evidence type="ECO:0000256" key="3">
    <source>
        <dbReference type="ARBA" id="ARBA00023129"/>
    </source>
</evidence>
<dbReference type="SUPFAM" id="SSF51182">
    <property type="entry name" value="RmlC-like cupins"/>
    <property type="match status" value="1"/>
</dbReference>
<dbReference type="InterPro" id="IPR011051">
    <property type="entry name" value="RmlC_Cupin_sf"/>
</dbReference>
<feature type="domain" description="Cupin type-1" evidence="6">
    <location>
        <begin position="291"/>
        <end position="440"/>
    </location>
</feature>
<protein>
    <submittedName>
        <fullName evidence="8">11S globulin seed storage protein 2-like</fullName>
    </submittedName>
</protein>
<feature type="signal peptide" evidence="5">
    <location>
        <begin position="1"/>
        <end position="26"/>
    </location>
</feature>
<comment type="similarity">
    <text evidence="1">Belongs to the 11S seed storage protein (globulins) family.</text>
</comment>
<dbReference type="KEGG" id="mcha:111022729"/>
<dbReference type="SMART" id="SM00835">
    <property type="entry name" value="Cupin_1"/>
    <property type="match status" value="2"/>
</dbReference>
<dbReference type="Pfam" id="PF00190">
    <property type="entry name" value="Cupin_1"/>
    <property type="match status" value="2"/>
</dbReference>
<evidence type="ECO:0000313" key="7">
    <source>
        <dbReference type="Proteomes" id="UP000504603"/>
    </source>
</evidence>
<reference evidence="8" key="1">
    <citation type="submission" date="2025-08" db="UniProtKB">
        <authorList>
            <consortium name="RefSeq"/>
        </authorList>
    </citation>
    <scope>IDENTIFICATION</scope>
    <source>
        <strain evidence="8">OHB3-1</strain>
    </source>
</reference>
<dbReference type="GO" id="GO:0045735">
    <property type="term" value="F:nutrient reservoir activity"/>
    <property type="evidence" value="ECO:0007669"/>
    <property type="project" value="UniProtKB-KW"/>
</dbReference>
<keyword evidence="4" id="KW-1015">Disulfide bond</keyword>
<evidence type="ECO:0000256" key="1">
    <source>
        <dbReference type="ARBA" id="ARBA00007178"/>
    </source>
</evidence>
<keyword evidence="5" id="KW-0732">Signal</keyword>
<evidence type="ECO:0000259" key="6">
    <source>
        <dbReference type="SMART" id="SM00835"/>
    </source>
</evidence>
<accession>A0A6J1DQW2</accession>
<dbReference type="Gene3D" id="2.60.120.10">
    <property type="entry name" value="Jelly Rolls"/>
    <property type="match status" value="2"/>
</dbReference>
<dbReference type="PANTHER" id="PTHR31189">
    <property type="entry name" value="OS03G0336100 PROTEIN-RELATED"/>
    <property type="match status" value="1"/>
</dbReference>
<evidence type="ECO:0000313" key="8">
    <source>
        <dbReference type="RefSeq" id="XP_022155649.1"/>
    </source>
</evidence>
<dbReference type="RefSeq" id="XP_022155649.1">
    <property type="nucleotide sequence ID" value="XM_022299957.1"/>
</dbReference>
<evidence type="ECO:0000256" key="2">
    <source>
        <dbReference type="ARBA" id="ARBA00022761"/>
    </source>
</evidence>
<gene>
    <name evidence="8" type="primary">LOC111022729</name>
</gene>
<name>A0A6J1DQW2_MOMCH</name>
<dbReference type="InterPro" id="IPR050253">
    <property type="entry name" value="Seed_Storage-Functional"/>
</dbReference>
<dbReference type="CDD" id="cd02243">
    <property type="entry name" value="cupin_11S_legumin_C"/>
    <property type="match status" value="1"/>
</dbReference>
<dbReference type="InterPro" id="IPR014710">
    <property type="entry name" value="RmlC-like_jellyroll"/>
</dbReference>
<evidence type="ECO:0000256" key="5">
    <source>
        <dbReference type="SAM" id="SignalP"/>
    </source>
</evidence>
<sequence>MGTKFAAAIIVLSSLLCGSFLVSGQASESWRHQLREEAQQCRLDRLSARPPSHRLESEGGVVELWDESEEEFQCAGVGAVRIIIRPNSLSLPKFHSSPMLFYVEQGEGVVGLNYPGCPEIYEAESGEFSTTPAKRRGRAVRGVRDQHQKVHRVRRGHIVAVSAGTVEWLHNDGNKDLIVVAFMDLNNEANQLDHQIRSFYMAGGASREGRQEGRGSEYLVNIFNGFDAELLAEAFQVPRDLVRKMQQGSSREGLIVKCNEEMSFLRPDEQEEELSSRNGVEETVCTRKIRYDMNTHKESDLYSREAGRVNIVNEHKLPILRFLGISAEKAHLFPNAGYNLHWSMTDHRLVYVVEGEVEVQIADDKGKQVFNERVSRGNMFVIPQFYSTMARAGPKGAEWITFKTSNQPRKSPVVGYTSVFRGLPQQVLEQAFQISPREAQDLKQARRQQSFLLPPFSGSRK</sequence>
<dbReference type="AlphaFoldDB" id="A0A6J1DQW2"/>